<dbReference type="PRINTS" id="PR00092">
    <property type="entry name" value="TYROSINASE"/>
</dbReference>
<evidence type="ECO:0000256" key="3">
    <source>
        <dbReference type="ARBA" id="ARBA00022723"/>
    </source>
</evidence>
<keyword evidence="11" id="KW-1185">Reference proteome</keyword>
<evidence type="ECO:0000256" key="6">
    <source>
        <dbReference type="ARBA" id="ARBA00023008"/>
    </source>
</evidence>
<feature type="domain" description="Tyrosinase copper-binding" evidence="9">
    <location>
        <begin position="376"/>
        <end position="387"/>
    </location>
</feature>
<comment type="caution">
    <text evidence="10">The sequence shown here is derived from an EMBL/GenBank/DDBJ whole genome shotgun (WGS) entry which is preliminary data.</text>
</comment>
<keyword evidence="5" id="KW-0560">Oxidoreductase</keyword>
<comment type="similarity">
    <text evidence="2">Belongs to the tyrosinase family.</text>
</comment>
<proteinExistence type="inferred from homology"/>
<dbReference type="PANTHER" id="PTHR11474">
    <property type="entry name" value="TYROSINASE FAMILY MEMBER"/>
    <property type="match status" value="1"/>
</dbReference>
<keyword evidence="7" id="KW-1015">Disulfide bond</keyword>
<evidence type="ECO:0000313" key="10">
    <source>
        <dbReference type="EMBL" id="GJN39479.1"/>
    </source>
</evidence>
<keyword evidence="3" id="KW-0479">Metal-binding</keyword>
<dbReference type="PROSITE" id="PS00210">
    <property type="entry name" value="HEMOCYANIN_2"/>
    <property type="match status" value="1"/>
</dbReference>
<dbReference type="Proteomes" id="UP001054889">
    <property type="component" value="Unassembled WGS sequence"/>
</dbReference>
<dbReference type="SUPFAM" id="SSF48056">
    <property type="entry name" value="Di-copper centre-containing domain"/>
    <property type="match status" value="1"/>
</dbReference>
<dbReference type="PANTHER" id="PTHR11474:SF117">
    <property type="entry name" value="POLYPHENOL OXIDASE CHLOROPLASTIC"/>
    <property type="match status" value="1"/>
</dbReference>
<evidence type="ECO:0000313" key="11">
    <source>
        <dbReference type="Proteomes" id="UP001054889"/>
    </source>
</evidence>
<dbReference type="Pfam" id="PF12142">
    <property type="entry name" value="PPO1_DWL"/>
    <property type="match status" value="1"/>
</dbReference>
<comment type="cofactor">
    <cofactor evidence="1">
        <name>Cu(2+)</name>
        <dbReference type="ChEBI" id="CHEBI:29036"/>
    </cofactor>
</comment>
<evidence type="ECO:0000256" key="8">
    <source>
        <dbReference type="SAM" id="MobiDB-lite"/>
    </source>
</evidence>
<dbReference type="PROSITE" id="PS00498">
    <property type="entry name" value="TYROSINASE_2"/>
    <property type="match status" value="1"/>
</dbReference>
<dbReference type="InterPro" id="IPR002227">
    <property type="entry name" value="Tyrosinase_Cu-bd"/>
</dbReference>
<evidence type="ECO:0000256" key="7">
    <source>
        <dbReference type="ARBA" id="ARBA00023157"/>
    </source>
</evidence>
<keyword evidence="6" id="KW-0186">Copper</keyword>
<sequence length="613" mass="67135">MANAGAGSHFLLFPTSVTPSACPAASLSRNEHGRRRRSAMLCRAGGLDRRDVLAGLSLTGVAAGGLNLAAESSGTDVCLRGDKIMDLRLSCHPSGSSPCPSPPPSPFSIVNFKPPTGPVRVRQPAHLADAGLVDKYKLALARMRALPDSDPRSFASQAAIHQAYCDGHYQYQMPVRPLPGGGMPPMPMPPPSAFDVHFSWIFAPWHRMYIYFYERILGSLIGDDAFALPYWNWDAPSGMVLPEMFKDPASPLYDANRDPTHVDAYVVLDYNKGGDVIPFDPVAVQQHRYNKVVKDNLATLYNQMIRQGRGARCFLGERFCTSLKVNQKSGTAGTLESKAHTGVHIWLGDSSKCTTGYDGVQYCDNDMGFLGTAGRDPAFYSHHANVDRMWHIWADELGHRGFEDPEWLDTSFVFYDETPRPVRVRVRDVLDVAALGYRYEEREPLQWLDCRPTSRRAPKDTTTGTGGGAARAARTPAPVFPLRLRVGRNVVVPSVRRPTRNATKKGELQVLVFDAVEFDPCRDAKFDVVINVAPEVAGGVTPQWVEYAGSFVSIQRGGAKPGETIVVMVQLPVEDVFDDIGVVGDVDAVNVVLVPRTEGITILSPPTIVSQEC</sequence>
<dbReference type="AlphaFoldDB" id="A0AAV5FUW4"/>
<evidence type="ECO:0000256" key="4">
    <source>
        <dbReference type="ARBA" id="ARBA00022784"/>
    </source>
</evidence>
<dbReference type="Pfam" id="PF00264">
    <property type="entry name" value="Tyrosinase"/>
    <property type="match status" value="1"/>
</dbReference>
<dbReference type="EMBL" id="BQKI01000098">
    <property type="protein sequence ID" value="GJN39479.1"/>
    <property type="molecule type" value="Genomic_DNA"/>
</dbReference>
<dbReference type="InterPro" id="IPR050316">
    <property type="entry name" value="Tyrosinase/Hemocyanin"/>
</dbReference>
<dbReference type="InterPro" id="IPR013788">
    <property type="entry name" value="Hemocyanin/hexamerin"/>
</dbReference>
<dbReference type="GO" id="GO:0004097">
    <property type="term" value="F:catechol oxidase activity"/>
    <property type="evidence" value="ECO:0007669"/>
    <property type="project" value="InterPro"/>
</dbReference>
<dbReference type="Pfam" id="PF12143">
    <property type="entry name" value="PPO1_KFDV"/>
    <property type="match status" value="1"/>
</dbReference>
<evidence type="ECO:0000256" key="1">
    <source>
        <dbReference type="ARBA" id="ARBA00001973"/>
    </source>
</evidence>
<dbReference type="Gene3D" id="1.10.1280.10">
    <property type="entry name" value="Di-copper center containing domain from catechol oxidase"/>
    <property type="match status" value="1"/>
</dbReference>
<evidence type="ECO:0000256" key="5">
    <source>
        <dbReference type="ARBA" id="ARBA00023002"/>
    </source>
</evidence>
<dbReference type="InterPro" id="IPR022739">
    <property type="entry name" value="Polyphenol_oxidase_cen"/>
</dbReference>
<reference evidence="10" key="2">
    <citation type="submission" date="2021-12" db="EMBL/GenBank/DDBJ databases">
        <title>Resequencing data analysis of finger millet.</title>
        <authorList>
            <person name="Hatakeyama M."/>
            <person name="Aluri S."/>
            <person name="Balachadran M.T."/>
            <person name="Sivarajan S.R."/>
            <person name="Poveda L."/>
            <person name="Shimizu-Inatsugi R."/>
            <person name="Schlapbach R."/>
            <person name="Sreeman S.M."/>
            <person name="Shimizu K.K."/>
        </authorList>
    </citation>
    <scope>NUCLEOTIDE SEQUENCE</scope>
</reference>
<organism evidence="10 11">
    <name type="scientific">Eleusine coracana subsp. coracana</name>
    <dbReference type="NCBI Taxonomy" id="191504"/>
    <lineage>
        <taxon>Eukaryota</taxon>
        <taxon>Viridiplantae</taxon>
        <taxon>Streptophyta</taxon>
        <taxon>Embryophyta</taxon>
        <taxon>Tracheophyta</taxon>
        <taxon>Spermatophyta</taxon>
        <taxon>Magnoliopsida</taxon>
        <taxon>Liliopsida</taxon>
        <taxon>Poales</taxon>
        <taxon>Poaceae</taxon>
        <taxon>PACMAD clade</taxon>
        <taxon>Chloridoideae</taxon>
        <taxon>Cynodonteae</taxon>
        <taxon>Eleusininae</taxon>
        <taxon>Eleusine</taxon>
    </lineage>
</organism>
<reference evidence="10" key="1">
    <citation type="journal article" date="2018" name="DNA Res.">
        <title>Multiple hybrid de novo genome assembly of finger millet, an orphan allotetraploid crop.</title>
        <authorList>
            <person name="Hatakeyama M."/>
            <person name="Aluri S."/>
            <person name="Balachadran M.T."/>
            <person name="Sivarajan S.R."/>
            <person name="Patrignani A."/>
            <person name="Gruter S."/>
            <person name="Poveda L."/>
            <person name="Shimizu-Inatsugi R."/>
            <person name="Baeten J."/>
            <person name="Francoijs K.J."/>
            <person name="Nataraja K.N."/>
            <person name="Reddy Y.A.N."/>
            <person name="Phadnis S."/>
            <person name="Ravikumar R.L."/>
            <person name="Schlapbach R."/>
            <person name="Sreeman S.M."/>
            <person name="Shimizu K.K."/>
        </authorList>
    </citation>
    <scope>NUCLEOTIDE SEQUENCE</scope>
</reference>
<name>A0AAV5FUW4_ELECO</name>
<gene>
    <name evidence="10" type="primary">gb28601</name>
    <name evidence="10" type="ORF">PR202_gb28601</name>
</gene>
<evidence type="ECO:0000259" key="9">
    <source>
        <dbReference type="PROSITE" id="PS00498"/>
    </source>
</evidence>
<accession>A0AAV5FUW4</accession>
<feature type="region of interest" description="Disordered" evidence="8">
    <location>
        <begin position="452"/>
        <end position="473"/>
    </location>
</feature>
<dbReference type="InterPro" id="IPR008922">
    <property type="entry name" value="Di-copper_centre_dom_sf"/>
</dbReference>
<dbReference type="GO" id="GO:0046872">
    <property type="term" value="F:metal ion binding"/>
    <property type="evidence" value="ECO:0007669"/>
    <property type="project" value="UniProtKB-KW"/>
</dbReference>
<dbReference type="InterPro" id="IPR022740">
    <property type="entry name" value="Polyphenol_oxidase_C"/>
</dbReference>
<keyword evidence="4" id="KW-0883">Thioether bond</keyword>
<protein>
    <recommendedName>
        <fullName evidence="9">Tyrosinase copper-binding domain-containing protein</fullName>
    </recommendedName>
</protein>
<evidence type="ECO:0000256" key="2">
    <source>
        <dbReference type="ARBA" id="ARBA00009928"/>
    </source>
</evidence>